<proteinExistence type="predicted"/>
<reference evidence="4" key="4">
    <citation type="submission" date="2023-10" db="EMBL/GenBank/DDBJ databases">
        <title>Draft Genome Sequence of a Shiga toxin-producing Escherichia coli strain from deer meat showing an IS-element integration in the B-subunit of the Shiga toxin Stx2b gene.</title>
        <authorList>
            <person name="Projahn M."/>
            <person name="Borowiak M."/>
        </authorList>
    </citation>
    <scope>NUCLEOTIDE SEQUENCE</scope>
    <source>
        <strain evidence="4">BfR-EC-18960</strain>
    </source>
</reference>
<reference evidence="2" key="3">
    <citation type="submission" date="2020-02" db="EMBL/GenBank/DDBJ databases">
        <authorList>
            <consortium name="NCBI Pathogen Detection Project"/>
        </authorList>
    </citation>
    <scope>NUCLEOTIDE SEQUENCE</scope>
    <source>
        <strain evidence="2">BCW_4213</strain>
    </source>
</reference>
<evidence type="ECO:0000313" key="4">
    <source>
        <dbReference type="EMBL" id="MDW9352998.1"/>
    </source>
</evidence>
<dbReference type="RefSeq" id="WP_001561307.1">
    <property type="nucleotide sequence ID" value="NZ_CP027440.1"/>
</dbReference>
<dbReference type="AlphaFoldDB" id="A0A1Q4PBJ5"/>
<gene>
    <name evidence="3" type="ORF">F7F11_23400</name>
    <name evidence="2" type="ORF">HI055_001220</name>
    <name evidence="4" type="ORF">R8G00_26485</name>
</gene>
<dbReference type="EMBL" id="VZEL01000035">
    <property type="protein sequence ID" value="KAB0121935.1"/>
    <property type="molecule type" value="Genomic_DNA"/>
</dbReference>
<feature type="chain" id="PRO_5042339102" evidence="1">
    <location>
        <begin position="19"/>
        <end position="218"/>
    </location>
</feature>
<dbReference type="Proteomes" id="UP001271591">
    <property type="component" value="Unassembled WGS sequence"/>
</dbReference>
<evidence type="ECO:0000256" key="1">
    <source>
        <dbReference type="SAM" id="SignalP"/>
    </source>
</evidence>
<organism evidence="3 5">
    <name type="scientific">Escherichia coli</name>
    <dbReference type="NCBI Taxonomy" id="562"/>
    <lineage>
        <taxon>Bacteria</taxon>
        <taxon>Pseudomonadati</taxon>
        <taxon>Pseudomonadota</taxon>
        <taxon>Gammaproteobacteria</taxon>
        <taxon>Enterobacterales</taxon>
        <taxon>Enterobacteriaceae</taxon>
        <taxon>Escherichia</taxon>
    </lineage>
</organism>
<dbReference type="Proteomes" id="UP000327073">
    <property type="component" value="Unassembled WGS sequence"/>
</dbReference>
<protein>
    <submittedName>
        <fullName evidence="3">Pilus assembly protein PilL</fullName>
    </submittedName>
</protein>
<dbReference type="Proteomes" id="UP000852798">
    <property type="component" value="Unassembled WGS sequence"/>
</dbReference>
<name>A0A1Q4PBJ5_ECOLX</name>
<dbReference type="InterPro" id="IPR022260">
    <property type="entry name" value="Integr_conj_element_PilL"/>
</dbReference>
<feature type="signal peptide" evidence="1">
    <location>
        <begin position="1"/>
        <end position="18"/>
    </location>
</feature>
<dbReference type="EMBL" id="DABDSA010000005">
    <property type="protein sequence ID" value="HAI2140910.1"/>
    <property type="molecule type" value="Genomic_DNA"/>
</dbReference>
<accession>A0A1Q4PBJ5</accession>
<evidence type="ECO:0000313" key="2">
    <source>
        <dbReference type="EMBL" id="HAI2140910.1"/>
    </source>
</evidence>
<reference evidence="2" key="1">
    <citation type="journal article" date="2018" name="Genome Biol.">
        <title>SKESA: strategic k-mer extension for scrupulous assemblies.</title>
        <authorList>
            <person name="Souvorov A."/>
            <person name="Agarwala R."/>
            <person name="Lipman D.J."/>
        </authorList>
    </citation>
    <scope>NUCLEOTIDE SEQUENCE [LARGE SCALE GENOMIC DNA]</scope>
    <source>
        <strain evidence="2">BCW_4213</strain>
    </source>
</reference>
<reference evidence="3 5" key="2">
    <citation type="submission" date="2019-03" db="EMBL/GenBank/DDBJ databases">
        <title>Whole Genome Sequencing of Shiga-Toxin Escherichia coli Strains from Nebraska.</title>
        <authorList>
            <person name="Abdalhamid B."/>
            <person name="Mccutchen E.L."/>
            <person name="Bouska A.C."/>
            <person name="Hinrichs S.H."/>
            <person name="Iwen P.C."/>
        </authorList>
    </citation>
    <scope>NUCLEOTIDE SEQUENCE [LARGE SCALE GENOMIC DNA]</scope>
    <source>
        <strain evidence="3 5">STEC_170836</strain>
    </source>
</reference>
<evidence type="ECO:0000313" key="5">
    <source>
        <dbReference type="Proteomes" id="UP000327073"/>
    </source>
</evidence>
<dbReference type="NCBIfam" id="TIGR03748">
    <property type="entry name" value="conj_PilL"/>
    <property type="match status" value="1"/>
</dbReference>
<keyword evidence="1" id="KW-0732">Signal</keyword>
<evidence type="ECO:0000313" key="3">
    <source>
        <dbReference type="EMBL" id="KAB0121935.1"/>
    </source>
</evidence>
<sequence length="218" mass="24651">MKRLLTALLLFIFNGVAASPATPEVVRYDRYLLVSTSPQQPPLEQLTTLSVPPGFHPTVGEALQYLLRDSGWSLCLSDARRAQLYGLPLPLNQYHTGPLRLKAALQLLAGPAWRMTADENRREVCFTSDHSLPQTVAYRHPVSLHPLGPLTAPFFLAGTVQRGDIRLAVIVPPEALYLHQVVWLRIGEQWHGWRLARFDERRAVFRHGKRQLTLKVPE</sequence>
<comment type="caution">
    <text evidence="3">The sequence shown here is derived from an EMBL/GenBank/DDBJ whole genome shotgun (WGS) entry which is preliminary data.</text>
</comment>
<dbReference type="EMBL" id="JAWPMK010000002">
    <property type="protein sequence ID" value="MDW9352998.1"/>
    <property type="molecule type" value="Genomic_DNA"/>
</dbReference>